<accession>A0A9K3PMF4</accession>
<keyword evidence="2" id="KW-0732">Signal</keyword>
<dbReference type="PANTHER" id="PTHR34370:SF1">
    <property type="entry name" value="OS04G0600100 PROTEIN"/>
    <property type="match status" value="1"/>
</dbReference>
<feature type="chain" id="PRO_5039940577" evidence="2">
    <location>
        <begin position="19"/>
        <end position="260"/>
    </location>
</feature>
<proteinExistence type="predicted"/>
<evidence type="ECO:0000313" key="4">
    <source>
        <dbReference type="Proteomes" id="UP000693970"/>
    </source>
</evidence>
<dbReference type="OrthoDB" id="496991at2759"/>
<feature type="transmembrane region" description="Helical" evidence="1">
    <location>
        <begin position="223"/>
        <end position="252"/>
    </location>
</feature>
<protein>
    <submittedName>
        <fullName evidence="3">Uncharacterized protein</fullName>
    </submittedName>
</protein>
<sequence length="260" mass="28361">MKVLLLLVPSLSSILILANNTIGTAFVAVAPPTSHRASIAKTSPFTQFQHLALQKLSASSELRMTESGDDTESAADDDEKVVKVESDAVIVQSSDGATVEVSTIPTWKRVVFFYKYNKQAQDGLTFRQRLGKAGLSVVLSYGFVSNMSYCVSVSVAWYIFCKRTMLSPLAPGQWPKFLAVYSGFWVFNNIVRPIRFGLSVAISTQFDKVVQFIQEKFRVNKSVAIGLTVFFANVVGTTTLMCLGISIAASLAGVPIRPVK</sequence>
<dbReference type="Proteomes" id="UP000693970">
    <property type="component" value="Unassembled WGS sequence"/>
</dbReference>
<dbReference type="PANTHER" id="PTHR34370">
    <property type="entry name" value="OS04G0600100 PROTEIN"/>
    <property type="match status" value="1"/>
</dbReference>
<keyword evidence="1" id="KW-1133">Transmembrane helix</keyword>
<evidence type="ECO:0000313" key="3">
    <source>
        <dbReference type="EMBL" id="KAG7352708.1"/>
    </source>
</evidence>
<reference evidence="3" key="1">
    <citation type="journal article" date="2021" name="Sci. Rep.">
        <title>Diploid genomic architecture of Nitzschia inconspicua, an elite biomass production diatom.</title>
        <authorList>
            <person name="Oliver A."/>
            <person name="Podell S."/>
            <person name="Pinowska A."/>
            <person name="Traller J.C."/>
            <person name="Smith S.R."/>
            <person name="McClure R."/>
            <person name="Beliaev A."/>
            <person name="Bohutskyi P."/>
            <person name="Hill E.A."/>
            <person name="Rabines A."/>
            <person name="Zheng H."/>
            <person name="Allen L.Z."/>
            <person name="Kuo A."/>
            <person name="Grigoriev I.V."/>
            <person name="Allen A.E."/>
            <person name="Hazlebeck D."/>
            <person name="Allen E.E."/>
        </authorList>
    </citation>
    <scope>NUCLEOTIDE SEQUENCE</scope>
    <source>
        <strain evidence="3">Hildebrandi</strain>
    </source>
</reference>
<evidence type="ECO:0000256" key="1">
    <source>
        <dbReference type="SAM" id="Phobius"/>
    </source>
</evidence>
<name>A0A9K3PMF4_9STRA</name>
<organism evidence="3 4">
    <name type="scientific">Nitzschia inconspicua</name>
    <dbReference type="NCBI Taxonomy" id="303405"/>
    <lineage>
        <taxon>Eukaryota</taxon>
        <taxon>Sar</taxon>
        <taxon>Stramenopiles</taxon>
        <taxon>Ochrophyta</taxon>
        <taxon>Bacillariophyta</taxon>
        <taxon>Bacillariophyceae</taxon>
        <taxon>Bacillariophycidae</taxon>
        <taxon>Bacillariales</taxon>
        <taxon>Bacillariaceae</taxon>
        <taxon>Nitzschia</taxon>
    </lineage>
</organism>
<keyword evidence="4" id="KW-1185">Reference proteome</keyword>
<feature type="signal peptide" evidence="2">
    <location>
        <begin position="1"/>
        <end position="18"/>
    </location>
</feature>
<comment type="caution">
    <text evidence="3">The sequence shown here is derived from an EMBL/GenBank/DDBJ whole genome shotgun (WGS) entry which is preliminary data.</text>
</comment>
<dbReference type="EMBL" id="JAGRRH010000017">
    <property type="protein sequence ID" value="KAG7352708.1"/>
    <property type="molecule type" value="Genomic_DNA"/>
</dbReference>
<gene>
    <name evidence="3" type="ORF">IV203_008756</name>
</gene>
<keyword evidence="1" id="KW-0812">Transmembrane</keyword>
<evidence type="ECO:0000256" key="2">
    <source>
        <dbReference type="SAM" id="SignalP"/>
    </source>
</evidence>
<dbReference type="AlphaFoldDB" id="A0A9K3PMF4"/>
<keyword evidence="1" id="KW-0472">Membrane</keyword>
<reference evidence="3" key="2">
    <citation type="submission" date="2021-04" db="EMBL/GenBank/DDBJ databases">
        <authorList>
            <person name="Podell S."/>
        </authorList>
    </citation>
    <scope>NUCLEOTIDE SEQUENCE</scope>
    <source>
        <strain evidence="3">Hildebrandi</strain>
    </source>
</reference>
<feature type="transmembrane region" description="Helical" evidence="1">
    <location>
        <begin position="138"/>
        <end position="160"/>
    </location>
</feature>